<feature type="compositionally biased region" description="Acidic residues" evidence="9">
    <location>
        <begin position="166"/>
        <end position="176"/>
    </location>
</feature>
<keyword evidence="4" id="KW-0963">Cytoplasm</keyword>
<feature type="compositionally biased region" description="Polar residues" evidence="9">
    <location>
        <begin position="98"/>
        <end position="125"/>
    </location>
</feature>
<dbReference type="GO" id="GO:0005737">
    <property type="term" value="C:cytoplasm"/>
    <property type="evidence" value="ECO:0007669"/>
    <property type="project" value="UniProtKB-SubCell"/>
</dbReference>
<dbReference type="Proteomes" id="UP000698800">
    <property type="component" value="Unassembled WGS sequence"/>
</dbReference>
<keyword evidence="7" id="KW-0804">Transcription</keyword>
<feature type="region of interest" description="Disordered" evidence="9">
    <location>
        <begin position="148"/>
        <end position="203"/>
    </location>
</feature>
<accession>A0A9P8I2X8</accession>
<proteinExistence type="inferred from homology"/>
<feature type="region of interest" description="Disordered" evidence="9">
    <location>
        <begin position="1"/>
        <end position="36"/>
    </location>
</feature>
<feature type="region of interest" description="Disordered" evidence="9">
    <location>
        <begin position="98"/>
        <end position="135"/>
    </location>
</feature>
<dbReference type="EMBL" id="JAGHQL010000131">
    <property type="protein sequence ID" value="KAH0537803.1"/>
    <property type="molecule type" value="Genomic_DNA"/>
</dbReference>
<evidence type="ECO:0000256" key="4">
    <source>
        <dbReference type="ARBA" id="ARBA00022490"/>
    </source>
</evidence>
<keyword evidence="11" id="KW-1185">Reference proteome</keyword>
<dbReference type="AlphaFoldDB" id="A0A9P8I2X8"/>
<evidence type="ECO:0000313" key="11">
    <source>
        <dbReference type="Proteomes" id="UP000698800"/>
    </source>
</evidence>
<evidence type="ECO:0000313" key="10">
    <source>
        <dbReference type="EMBL" id="KAH0537803.1"/>
    </source>
</evidence>
<protein>
    <submittedName>
        <fullName evidence="10">Uncharacterized protein</fullName>
    </submittedName>
</protein>
<dbReference type="InterPro" id="IPR013734">
    <property type="entry name" value="TF_Nrm1/Whi5"/>
</dbReference>
<evidence type="ECO:0000256" key="1">
    <source>
        <dbReference type="ARBA" id="ARBA00004123"/>
    </source>
</evidence>
<comment type="caution">
    <text evidence="10">The sequence shown here is derived from an EMBL/GenBank/DDBJ whole genome shotgun (WGS) entry which is preliminary data.</text>
</comment>
<evidence type="ECO:0000256" key="9">
    <source>
        <dbReference type="SAM" id="MobiDB-lite"/>
    </source>
</evidence>
<organism evidence="10 11">
    <name type="scientific">Glutinoglossum americanum</name>
    <dbReference type="NCBI Taxonomy" id="1670608"/>
    <lineage>
        <taxon>Eukaryota</taxon>
        <taxon>Fungi</taxon>
        <taxon>Dikarya</taxon>
        <taxon>Ascomycota</taxon>
        <taxon>Pezizomycotina</taxon>
        <taxon>Geoglossomycetes</taxon>
        <taxon>Geoglossales</taxon>
        <taxon>Geoglossaceae</taxon>
        <taxon>Glutinoglossum</taxon>
    </lineage>
</organism>
<keyword evidence="5" id="KW-0678">Repressor</keyword>
<evidence type="ECO:0000256" key="8">
    <source>
        <dbReference type="ARBA" id="ARBA00023242"/>
    </source>
</evidence>
<evidence type="ECO:0000256" key="3">
    <source>
        <dbReference type="ARBA" id="ARBA00006922"/>
    </source>
</evidence>
<dbReference type="GO" id="GO:0005634">
    <property type="term" value="C:nucleus"/>
    <property type="evidence" value="ECO:0007669"/>
    <property type="project" value="UniProtKB-SubCell"/>
</dbReference>
<reference evidence="10" key="1">
    <citation type="submission" date="2021-03" db="EMBL/GenBank/DDBJ databases">
        <title>Comparative genomics and phylogenomic investigation of the class Geoglossomycetes provide insights into ecological specialization and systematics.</title>
        <authorList>
            <person name="Melie T."/>
            <person name="Pirro S."/>
            <person name="Miller A.N."/>
            <person name="Quandt A."/>
        </authorList>
    </citation>
    <scope>NUCLEOTIDE SEQUENCE</scope>
    <source>
        <strain evidence="10">GBOQ0MN5Z8</strain>
    </source>
</reference>
<evidence type="ECO:0000256" key="7">
    <source>
        <dbReference type="ARBA" id="ARBA00023163"/>
    </source>
</evidence>
<evidence type="ECO:0000256" key="6">
    <source>
        <dbReference type="ARBA" id="ARBA00023015"/>
    </source>
</evidence>
<evidence type="ECO:0000256" key="2">
    <source>
        <dbReference type="ARBA" id="ARBA00004496"/>
    </source>
</evidence>
<evidence type="ECO:0000256" key="5">
    <source>
        <dbReference type="ARBA" id="ARBA00022491"/>
    </source>
</evidence>
<gene>
    <name evidence="10" type="ORF">FGG08_005485</name>
</gene>
<keyword evidence="6" id="KW-0805">Transcription regulation</keyword>
<sequence length="238" mass="25630">MLTSKPAVVGETREPAIPLQEPQKSSTDEPALRTRSTPIRQSALDLLAAPRPHISTPASRATAKKQAEMLRIRLKLAMYKVKTNQIHVPMSELQFPSNESISSFSKPDFPATSSAPKTLSQQTQPRPNPKLLPAPVLVPTAYSARRITEPYMPSSPPCSASNSDLDAADSEADSENDFATPVAPRDRESLHPPVQLSSPPSSEKRIAITSRIYGAEGGLTSSVVKGRAANGLLELMQS</sequence>
<keyword evidence="8" id="KW-0539">Nucleus</keyword>
<name>A0A9P8I2X8_9PEZI</name>
<comment type="similarity">
    <text evidence="3">Belongs to the WHI5/NRM1 family.</text>
</comment>
<dbReference type="OrthoDB" id="5345625at2759"/>
<dbReference type="Pfam" id="PF08528">
    <property type="entry name" value="Whi5"/>
    <property type="match status" value="1"/>
</dbReference>
<comment type="subcellular location">
    <subcellularLocation>
        <location evidence="2">Cytoplasm</location>
    </subcellularLocation>
    <subcellularLocation>
        <location evidence="1">Nucleus</location>
    </subcellularLocation>
</comment>